<dbReference type="AlphaFoldDB" id="A0A0F6U713"/>
<protein>
    <submittedName>
        <fullName evidence="1">Uncharacterized protein</fullName>
    </submittedName>
</protein>
<proteinExistence type="predicted"/>
<reference evidence="1 2" key="1">
    <citation type="journal article" date="2015" name="Genome Announc.">
        <title>Complete Genome Sequence of Microcystis aeruginosa NIES-2549, a Bloom-Forming Cyanobacterium from Lake Kasumigaura, Japan.</title>
        <authorList>
            <person name="Yamaguchi H."/>
            <person name="Suzuki S."/>
            <person name="Tanabe Y."/>
            <person name="Osana Y."/>
            <person name="Shimura Y."/>
            <person name="Ishida K."/>
            <person name="Kawachi M."/>
        </authorList>
    </citation>
    <scope>NUCLEOTIDE SEQUENCE [LARGE SCALE GENOMIC DNA]</scope>
    <source>
        <strain evidence="1 2">NIES-2549</strain>
    </source>
</reference>
<dbReference type="PATRIC" id="fig|1641812.3.peg.3488"/>
<evidence type="ECO:0000313" key="1">
    <source>
        <dbReference type="EMBL" id="AKE65719.1"/>
    </source>
</evidence>
<organism evidence="1 2">
    <name type="scientific">Microcystis aeruginosa NIES-2549</name>
    <dbReference type="NCBI Taxonomy" id="1641812"/>
    <lineage>
        <taxon>Bacteria</taxon>
        <taxon>Bacillati</taxon>
        <taxon>Cyanobacteriota</taxon>
        <taxon>Cyanophyceae</taxon>
        <taxon>Oscillatoriophycideae</taxon>
        <taxon>Chroococcales</taxon>
        <taxon>Microcystaceae</taxon>
        <taxon>Microcystis</taxon>
    </lineage>
</organism>
<dbReference type="RefSeq" id="WP_158524807.1">
    <property type="nucleotide sequence ID" value="NZ_CP011304.1"/>
</dbReference>
<sequence>MRRQHREGLILPLPRNYSISCQGQLHGSNYLLIISIKTLSLQRLTPR</sequence>
<dbReference type="EMBL" id="CP011304">
    <property type="protein sequence ID" value="AKE65719.1"/>
    <property type="molecule type" value="Genomic_DNA"/>
</dbReference>
<dbReference type="Proteomes" id="UP000034103">
    <property type="component" value="Chromosome"/>
</dbReference>
<accession>A0A0F6U713</accession>
<name>A0A0F6U713_MICAE</name>
<dbReference type="HOGENOM" id="CLU_3170200_0_0_3"/>
<evidence type="ECO:0000313" key="2">
    <source>
        <dbReference type="Proteomes" id="UP000034103"/>
    </source>
</evidence>
<gene>
    <name evidence="1" type="ORF">MYAER_3381</name>
</gene>